<feature type="transmembrane region" description="Helical" evidence="1">
    <location>
        <begin position="221"/>
        <end position="248"/>
    </location>
</feature>
<gene>
    <name evidence="2" type="ORF">BCR36DRAFT_585264</name>
</gene>
<accession>A0A1Y1V3U0</accession>
<dbReference type="EMBL" id="MCFH01000035">
    <property type="protein sequence ID" value="ORX46449.1"/>
    <property type="molecule type" value="Genomic_DNA"/>
</dbReference>
<protein>
    <submittedName>
        <fullName evidence="2">Uncharacterized protein</fullName>
    </submittedName>
</protein>
<feature type="transmembrane region" description="Helical" evidence="1">
    <location>
        <begin position="140"/>
        <end position="159"/>
    </location>
</feature>
<reference evidence="2 3" key="2">
    <citation type="submission" date="2016-08" db="EMBL/GenBank/DDBJ databases">
        <title>Pervasive Adenine N6-methylation of Active Genes in Fungi.</title>
        <authorList>
            <consortium name="DOE Joint Genome Institute"/>
            <person name="Mondo S.J."/>
            <person name="Dannebaum R.O."/>
            <person name="Kuo R.C."/>
            <person name="Labutti K."/>
            <person name="Haridas S."/>
            <person name="Kuo A."/>
            <person name="Salamov A."/>
            <person name="Ahrendt S.R."/>
            <person name="Lipzen A."/>
            <person name="Sullivan W."/>
            <person name="Andreopoulos W.B."/>
            <person name="Clum A."/>
            <person name="Lindquist E."/>
            <person name="Daum C."/>
            <person name="Ramamoorthy G.K."/>
            <person name="Gryganskyi A."/>
            <person name="Culley D."/>
            <person name="Magnuson J.K."/>
            <person name="James T.Y."/>
            <person name="O'Malley M.A."/>
            <person name="Stajich J.E."/>
            <person name="Spatafora J.W."/>
            <person name="Visel A."/>
            <person name="Grigoriev I.V."/>
        </authorList>
    </citation>
    <scope>NUCLEOTIDE SEQUENCE [LARGE SCALE GENOMIC DNA]</scope>
    <source>
        <strain evidence="3">finn</strain>
    </source>
</reference>
<keyword evidence="1" id="KW-0812">Transmembrane</keyword>
<name>A0A1Y1V3U0_9FUNG</name>
<feature type="transmembrane region" description="Helical" evidence="1">
    <location>
        <begin position="44"/>
        <end position="63"/>
    </location>
</feature>
<feature type="transmembrane region" description="Helical" evidence="1">
    <location>
        <begin position="70"/>
        <end position="92"/>
    </location>
</feature>
<feature type="transmembrane region" description="Helical" evidence="1">
    <location>
        <begin position="104"/>
        <end position="128"/>
    </location>
</feature>
<feature type="transmembrane region" description="Helical" evidence="1">
    <location>
        <begin position="179"/>
        <end position="200"/>
    </location>
</feature>
<dbReference type="Proteomes" id="UP000193719">
    <property type="component" value="Unassembled WGS sequence"/>
</dbReference>
<dbReference type="AlphaFoldDB" id="A0A1Y1V3U0"/>
<dbReference type="OrthoDB" id="2143908at2759"/>
<keyword evidence="1" id="KW-1133">Transmembrane helix</keyword>
<organism evidence="2 3">
    <name type="scientific">Piromyces finnis</name>
    <dbReference type="NCBI Taxonomy" id="1754191"/>
    <lineage>
        <taxon>Eukaryota</taxon>
        <taxon>Fungi</taxon>
        <taxon>Fungi incertae sedis</taxon>
        <taxon>Chytridiomycota</taxon>
        <taxon>Chytridiomycota incertae sedis</taxon>
        <taxon>Neocallimastigomycetes</taxon>
        <taxon>Neocallimastigales</taxon>
        <taxon>Neocallimastigaceae</taxon>
        <taxon>Piromyces</taxon>
    </lineage>
</organism>
<reference evidence="2 3" key="1">
    <citation type="submission" date="2016-08" db="EMBL/GenBank/DDBJ databases">
        <title>Genomes of anaerobic fungi encode conserved fungal cellulosomes for biomass hydrolysis.</title>
        <authorList>
            <consortium name="DOE Joint Genome Institute"/>
            <person name="Haitjema C.H."/>
            <person name="Gilmore S.P."/>
            <person name="Henske J.K."/>
            <person name="Solomon K.V."/>
            <person name="De Groot R."/>
            <person name="Kuo A."/>
            <person name="Mondo S.J."/>
            <person name="Salamov A.A."/>
            <person name="Labutti K."/>
            <person name="Zhao Z."/>
            <person name="Chiniquy J."/>
            <person name="Barry K."/>
            <person name="Brewer H.M."/>
            <person name="Purvine S.O."/>
            <person name="Wright A.T."/>
            <person name="Boxma B."/>
            <person name="Van Alen T."/>
            <person name="Hackstein J.H."/>
            <person name="Baker S.E."/>
            <person name="Grigoriev I.V."/>
            <person name="O'Malley M.A."/>
        </authorList>
    </citation>
    <scope>NUCLEOTIDE SEQUENCE [LARGE SCALE GENOMIC DNA]</scope>
    <source>
        <strain evidence="3">finn</strain>
    </source>
</reference>
<evidence type="ECO:0000256" key="1">
    <source>
        <dbReference type="SAM" id="Phobius"/>
    </source>
</evidence>
<keyword evidence="3" id="KW-1185">Reference proteome</keyword>
<evidence type="ECO:0000313" key="3">
    <source>
        <dbReference type="Proteomes" id="UP000193719"/>
    </source>
</evidence>
<proteinExistence type="predicted"/>
<evidence type="ECO:0000313" key="2">
    <source>
        <dbReference type="EMBL" id="ORX46449.1"/>
    </source>
</evidence>
<comment type="caution">
    <text evidence="2">The sequence shown here is derived from an EMBL/GenBank/DDBJ whole genome shotgun (WGS) entry which is preliminary data.</text>
</comment>
<sequence>MSQIYNLIDEIPDAERFLESAGTCYGKNYQTAISGFFTQFKDTFFYANIIQFLIVALMYVNIGKGKYWDILFYASASGFVGASIENATVAYICQESERKKNYKVISFLIAEFFWITCEYSIPFLNLIKMKAFSKGSMAKTINYAILGLFLPFTLCRFAIGFERMNKGILSSQKISNLHGYAFGFMAIADILCTISILYFIQKHSKKSFNASNISSYIKHSSYTILIAVDIVSFLLSTLSIITNFGMFADYIPSSIATPFHCLKSSFVLILASDALLFKYGATAGSSINASSSCNSVKLQNYNNEFNNNSNNNNNGKGSNLYKVNNNHIIDVNSKSTTSGLKTLTNSSSNTTNNMSTTQNSSIYHSASYNTSNIIAPQKSILKNYTTNIKTSPNLYSQVIYDGEPHFGGYFHQQ</sequence>
<keyword evidence="1" id="KW-0472">Membrane</keyword>